<feature type="compositionally biased region" description="Pro residues" evidence="1">
    <location>
        <begin position="106"/>
        <end position="124"/>
    </location>
</feature>
<feature type="compositionally biased region" description="Low complexity" evidence="1">
    <location>
        <begin position="66"/>
        <end position="82"/>
    </location>
</feature>
<feature type="compositionally biased region" description="Low complexity" evidence="1">
    <location>
        <begin position="199"/>
        <end position="213"/>
    </location>
</feature>
<organism evidence="3 4">
    <name type="scientific">Polyrhizophydium stewartii</name>
    <dbReference type="NCBI Taxonomy" id="2732419"/>
    <lineage>
        <taxon>Eukaryota</taxon>
        <taxon>Fungi</taxon>
        <taxon>Fungi incertae sedis</taxon>
        <taxon>Chytridiomycota</taxon>
        <taxon>Chytridiomycota incertae sedis</taxon>
        <taxon>Chytridiomycetes</taxon>
        <taxon>Rhizophydiales</taxon>
        <taxon>Rhizophydiales incertae sedis</taxon>
        <taxon>Polyrhizophydium</taxon>
    </lineage>
</organism>
<sequence>MSAASASPAASTDSPAKQDLVVDGPDWTSVLLAVEVAVAVVAGFAILTILLVMVRRKLSRRHGGADPDAGDAGDAGSSSGGSLDELRRYQRALFYSRRDAFDPDPEALPPPPPAYGEAFAPPPSYRTRPSMSSLAPSMAQYRPAAPAGPASALPHAAVRRASLSSVALRAPRSAPLLPLSPAPSHPPSPSVPSPPMHGPPALRRPSAPALEARYGPAEPASP</sequence>
<dbReference type="EMBL" id="JADGIZ020000045">
    <property type="protein sequence ID" value="KAL2913542.1"/>
    <property type="molecule type" value="Genomic_DNA"/>
</dbReference>
<feature type="region of interest" description="Disordered" evidence="1">
    <location>
        <begin position="174"/>
        <end position="222"/>
    </location>
</feature>
<feature type="compositionally biased region" description="Pro residues" evidence="1">
    <location>
        <begin position="178"/>
        <end position="198"/>
    </location>
</feature>
<feature type="region of interest" description="Disordered" evidence="1">
    <location>
        <begin position="100"/>
        <end position="134"/>
    </location>
</feature>
<accession>A0ABR4N1X8</accession>
<proteinExistence type="predicted"/>
<feature type="transmembrane region" description="Helical" evidence="2">
    <location>
        <begin position="30"/>
        <end position="54"/>
    </location>
</feature>
<evidence type="ECO:0000256" key="1">
    <source>
        <dbReference type="SAM" id="MobiDB-lite"/>
    </source>
</evidence>
<dbReference type="Proteomes" id="UP001527925">
    <property type="component" value="Unassembled WGS sequence"/>
</dbReference>
<keyword evidence="2" id="KW-0812">Transmembrane</keyword>
<gene>
    <name evidence="3" type="ORF">HK105_207002</name>
</gene>
<evidence type="ECO:0000313" key="4">
    <source>
        <dbReference type="Proteomes" id="UP001527925"/>
    </source>
</evidence>
<comment type="caution">
    <text evidence="3">The sequence shown here is derived from an EMBL/GenBank/DDBJ whole genome shotgun (WGS) entry which is preliminary data.</text>
</comment>
<keyword evidence="2" id="KW-0472">Membrane</keyword>
<feature type="region of interest" description="Disordered" evidence="1">
    <location>
        <begin position="61"/>
        <end position="82"/>
    </location>
</feature>
<protein>
    <submittedName>
        <fullName evidence="3">Uncharacterized protein</fullName>
    </submittedName>
</protein>
<evidence type="ECO:0000256" key="2">
    <source>
        <dbReference type="SAM" id="Phobius"/>
    </source>
</evidence>
<keyword evidence="2" id="KW-1133">Transmembrane helix</keyword>
<name>A0ABR4N1X8_9FUNG</name>
<keyword evidence="4" id="KW-1185">Reference proteome</keyword>
<evidence type="ECO:0000313" key="3">
    <source>
        <dbReference type="EMBL" id="KAL2913542.1"/>
    </source>
</evidence>
<reference evidence="3 4" key="1">
    <citation type="submission" date="2023-09" db="EMBL/GenBank/DDBJ databases">
        <title>Pangenome analysis of Batrachochytrium dendrobatidis and related Chytrids.</title>
        <authorList>
            <person name="Yacoub M.N."/>
            <person name="Stajich J.E."/>
            <person name="James T.Y."/>
        </authorList>
    </citation>
    <scope>NUCLEOTIDE SEQUENCE [LARGE SCALE GENOMIC DNA]</scope>
    <source>
        <strain evidence="3 4">JEL0888</strain>
    </source>
</reference>